<dbReference type="AlphaFoldDB" id="A0A835ZG30"/>
<keyword evidence="5" id="KW-1185">Reference proteome</keyword>
<evidence type="ECO:0000256" key="1">
    <source>
        <dbReference type="ARBA" id="ARBA00007130"/>
    </source>
</evidence>
<sequence length="271" mass="30770">MNLKEHVLEEVELHESHVRDALQCLLHTILFVRAPGPLRPREAHCDYFDLTYARYAPTWNRHLPTDSNRVLTVLVNRHLPTDSNRVLTVLVVRAHDPQHQPLKPLVKDLLAACWPDLSKGWVTLSFFERRIKKTMFGLMSNEEKIAWEQWVVPVLVSGAPLPTGADEASELARQRLKEHTEEALAARIEDVVSFANGPINCMPFANDPINHMPPAFFANGPIDHMPPAFANGPIDHMPPVMYEFEIACAQRGERRDSMYSRVMQAPNPLAL</sequence>
<dbReference type="PANTHER" id="PTHR13292:SF0">
    <property type="entry name" value="AUTOPHAGY-RELATED PROTEIN 101"/>
    <property type="match status" value="1"/>
</dbReference>
<evidence type="ECO:0000313" key="5">
    <source>
        <dbReference type="Proteomes" id="UP000664859"/>
    </source>
</evidence>
<dbReference type="OrthoDB" id="10259639at2759"/>
<proteinExistence type="inferred from homology"/>
<dbReference type="GO" id="GO:0019901">
    <property type="term" value="F:protein kinase binding"/>
    <property type="evidence" value="ECO:0007669"/>
    <property type="project" value="TreeGrafter"/>
</dbReference>
<accession>A0A835ZG30</accession>
<dbReference type="EMBL" id="JAFCMP010000018">
    <property type="protein sequence ID" value="KAG5191542.1"/>
    <property type="molecule type" value="Genomic_DNA"/>
</dbReference>
<comment type="similarity">
    <text evidence="1">Belongs to the ATG101 family.</text>
</comment>
<dbReference type="GO" id="GO:0000045">
    <property type="term" value="P:autophagosome assembly"/>
    <property type="evidence" value="ECO:0007669"/>
    <property type="project" value="TreeGrafter"/>
</dbReference>
<dbReference type="GO" id="GO:0000407">
    <property type="term" value="C:phagophore assembly site"/>
    <property type="evidence" value="ECO:0007669"/>
    <property type="project" value="TreeGrafter"/>
</dbReference>
<protein>
    <recommendedName>
        <fullName evidence="2">Autophagy-related protein 101</fullName>
    </recommendedName>
</protein>
<reference evidence="4" key="1">
    <citation type="submission" date="2021-02" db="EMBL/GenBank/DDBJ databases">
        <title>First Annotated Genome of the Yellow-green Alga Tribonema minus.</title>
        <authorList>
            <person name="Mahan K.M."/>
        </authorList>
    </citation>
    <scope>NUCLEOTIDE SEQUENCE</scope>
    <source>
        <strain evidence="4">UTEX B ZZ1240</strain>
    </source>
</reference>
<evidence type="ECO:0000256" key="2">
    <source>
        <dbReference type="ARBA" id="ARBA00018874"/>
    </source>
</evidence>
<evidence type="ECO:0000256" key="3">
    <source>
        <dbReference type="ARBA" id="ARBA00023006"/>
    </source>
</evidence>
<evidence type="ECO:0000313" key="4">
    <source>
        <dbReference type="EMBL" id="KAG5191542.1"/>
    </source>
</evidence>
<comment type="caution">
    <text evidence="4">The sequence shown here is derived from an EMBL/GenBank/DDBJ whole genome shotgun (WGS) entry which is preliminary data.</text>
</comment>
<gene>
    <name evidence="4" type="ORF">JKP88DRAFT_285080</name>
</gene>
<dbReference type="GO" id="GO:1990316">
    <property type="term" value="C:Atg1/ULK1 kinase complex"/>
    <property type="evidence" value="ECO:0007669"/>
    <property type="project" value="TreeGrafter"/>
</dbReference>
<dbReference type="Pfam" id="PF07855">
    <property type="entry name" value="ATG101"/>
    <property type="match status" value="1"/>
</dbReference>
<dbReference type="Proteomes" id="UP000664859">
    <property type="component" value="Unassembled WGS sequence"/>
</dbReference>
<dbReference type="PANTHER" id="PTHR13292">
    <property type="entry name" value="AUTOPHAGY-RELATED PROTEIN 101"/>
    <property type="match status" value="1"/>
</dbReference>
<organism evidence="4 5">
    <name type="scientific">Tribonema minus</name>
    <dbReference type="NCBI Taxonomy" id="303371"/>
    <lineage>
        <taxon>Eukaryota</taxon>
        <taxon>Sar</taxon>
        <taxon>Stramenopiles</taxon>
        <taxon>Ochrophyta</taxon>
        <taxon>PX clade</taxon>
        <taxon>Xanthophyceae</taxon>
        <taxon>Tribonematales</taxon>
        <taxon>Tribonemataceae</taxon>
        <taxon>Tribonema</taxon>
    </lineage>
</organism>
<keyword evidence="3" id="KW-0072">Autophagy</keyword>
<name>A0A835ZG30_9STRA</name>
<dbReference type="InterPro" id="IPR012445">
    <property type="entry name" value="ATG101"/>
</dbReference>